<accession>A0AA39DK81</accession>
<dbReference type="EMBL" id="JARBHA010000013">
    <property type="protein sequence ID" value="KAJ9685132.1"/>
    <property type="molecule type" value="Genomic_DNA"/>
</dbReference>
<gene>
    <name evidence="2" type="ORF">PVL29_017244</name>
</gene>
<evidence type="ECO:0000256" key="1">
    <source>
        <dbReference type="SAM" id="MobiDB-lite"/>
    </source>
</evidence>
<sequence length="800" mass="87895">MVRTVKVFVERKTFSVRLGGEHGGTWCSITEHSRGFTFVLGFEKEAVGWMIEHLTKAIEMKSHLGFNRKFRGKCRAHLMEVGFNDHGRFIRISEFANNRRYSYLIIPEGDKGRGWENIKSALSSMLVVPLSNAVEKGRQYRRESLSHNHVGPLHRSFAKVVSGEGIGGGGLVPVGRSARAVVCECVEDSVNWDEVGRVVARKLRKKGVVTIVPFSDGKGVFFVETTEEALFLQDLRNLQVEGRNSVQMRRWSPKENAEIEGKFRGGWIELRGLPFHLWSEVHLKKIVEQWGTVTEIDWRTLKLFDLSKARVRIAMKERSILLALLEVTDGDWVFTVAVVVVGEENVRRGKVKGGSTREALASNMGTGGGRQVENFRSTARKRCRVGEDDRTRKGGERGMAVVLAEGTRSKGEQVQSSLSLNSNKTVDGPVEEKGAGGVRAGGDEASAAEGCRAYERKAQSLSKIGPTLSKLECKLKGPSGMGLSLGEKDPVESEVPTGIGNDSPAVGRRKKASGHEAQTSSPAKKKSTIGLRCNSEPLLSEKDKAEIDENLDDVALGAKYLAERGSSASPLFSRRYPRLRMNRLGERASTSKNEAALHNLHSDENKEGFLGRVGSDPRGSAVMVLPSTPIIRGKGLRFMGNCGLLVAENLEVTPSSSFQSPSSYFPPSYGFNSSFLSPSTPILPSPDIQSLNSLENRVNSKFFFKKDNDGTVGQFSVGIPNLVLEMNQNAYPNQLAESVNPLMPKTISDTVSQGVSTGFTSGEFKIEGISPRKMEKVREVLKSLDIKVYSRRKSRCSKGQ</sequence>
<dbReference type="PANTHER" id="PTHR34427:SF5">
    <property type="entry name" value="DUF4283 DOMAIN-CONTAINING PROTEIN"/>
    <property type="match status" value="1"/>
</dbReference>
<dbReference type="AlphaFoldDB" id="A0AA39DK81"/>
<comment type="caution">
    <text evidence="2">The sequence shown here is derived from an EMBL/GenBank/DDBJ whole genome shotgun (WGS) entry which is preliminary data.</text>
</comment>
<proteinExistence type="predicted"/>
<name>A0AA39DK81_VITRO</name>
<keyword evidence="3" id="KW-1185">Reference proteome</keyword>
<dbReference type="PANTHER" id="PTHR34427">
    <property type="entry name" value="DUF4283 DOMAIN PROTEIN"/>
    <property type="match status" value="1"/>
</dbReference>
<feature type="compositionally biased region" description="Polar residues" evidence="1">
    <location>
        <begin position="412"/>
        <end position="425"/>
    </location>
</feature>
<evidence type="ECO:0000313" key="2">
    <source>
        <dbReference type="EMBL" id="KAJ9685132.1"/>
    </source>
</evidence>
<feature type="region of interest" description="Disordered" evidence="1">
    <location>
        <begin position="407"/>
        <end position="443"/>
    </location>
</feature>
<reference evidence="2 3" key="1">
    <citation type="journal article" date="2023" name="BMC Biotechnol.">
        <title>Vitis rotundifolia cv Carlos genome sequencing.</title>
        <authorList>
            <person name="Huff M."/>
            <person name="Hulse-Kemp A."/>
            <person name="Scheffler B."/>
            <person name="Youngblood R."/>
            <person name="Simpson S."/>
            <person name="Babiker E."/>
            <person name="Staton M."/>
        </authorList>
    </citation>
    <scope>NUCLEOTIDE SEQUENCE [LARGE SCALE GENOMIC DNA]</scope>
    <source>
        <tissue evidence="2">Leaf</tissue>
    </source>
</reference>
<dbReference type="Gene3D" id="3.10.450.700">
    <property type="match status" value="1"/>
</dbReference>
<feature type="region of interest" description="Disordered" evidence="1">
    <location>
        <begin position="479"/>
        <end position="528"/>
    </location>
</feature>
<evidence type="ECO:0008006" key="4">
    <source>
        <dbReference type="Google" id="ProtNLM"/>
    </source>
</evidence>
<evidence type="ECO:0000313" key="3">
    <source>
        <dbReference type="Proteomes" id="UP001168098"/>
    </source>
</evidence>
<dbReference type="Proteomes" id="UP001168098">
    <property type="component" value="Unassembled WGS sequence"/>
</dbReference>
<protein>
    <recommendedName>
        <fullName evidence="4">DUF4283 domain-containing protein</fullName>
    </recommendedName>
</protein>
<organism evidence="2 3">
    <name type="scientific">Vitis rotundifolia</name>
    <name type="common">Muscadine grape</name>
    <dbReference type="NCBI Taxonomy" id="103349"/>
    <lineage>
        <taxon>Eukaryota</taxon>
        <taxon>Viridiplantae</taxon>
        <taxon>Streptophyta</taxon>
        <taxon>Embryophyta</taxon>
        <taxon>Tracheophyta</taxon>
        <taxon>Spermatophyta</taxon>
        <taxon>Magnoliopsida</taxon>
        <taxon>eudicotyledons</taxon>
        <taxon>Gunneridae</taxon>
        <taxon>Pentapetalae</taxon>
        <taxon>rosids</taxon>
        <taxon>Vitales</taxon>
        <taxon>Vitaceae</taxon>
        <taxon>Viteae</taxon>
        <taxon>Vitis</taxon>
    </lineage>
</organism>